<feature type="non-terminal residue" evidence="1">
    <location>
        <position position="115"/>
    </location>
</feature>
<dbReference type="EMBL" id="JPKZ01002037">
    <property type="protein sequence ID" value="KHN78766.1"/>
    <property type="molecule type" value="Genomic_DNA"/>
</dbReference>
<keyword evidence="2" id="KW-1185">Reference proteome</keyword>
<reference evidence="1 2" key="1">
    <citation type="submission" date="2014-11" db="EMBL/GenBank/DDBJ databases">
        <title>Genetic blueprint of the zoonotic pathogen Toxocara canis.</title>
        <authorList>
            <person name="Zhu X.-Q."/>
            <person name="Korhonen P.K."/>
            <person name="Cai H."/>
            <person name="Young N.D."/>
            <person name="Nejsum P."/>
            <person name="von Samson-Himmelstjerna G."/>
            <person name="Boag P.R."/>
            <person name="Tan P."/>
            <person name="Li Q."/>
            <person name="Min J."/>
            <person name="Yang Y."/>
            <person name="Wang X."/>
            <person name="Fang X."/>
            <person name="Hall R.S."/>
            <person name="Hofmann A."/>
            <person name="Sternberg P.W."/>
            <person name="Jex A.R."/>
            <person name="Gasser R.B."/>
        </authorList>
    </citation>
    <scope>NUCLEOTIDE SEQUENCE [LARGE SCALE GENOMIC DNA]</scope>
    <source>
        <strain evidence="1">PN_DK_2014</strain>
    </source>
</reference>
<sequence length="115" mass="12662">VSDSFTDGKRRVKKVKIKKNGAIKGSKRSETVEQMQPEQPELSSGILVLQNDQDRPVGGAEVTPPRKRASTSFRLQLRQFLCQLFYCTILSSCNIRILKKDRGGLVGGAEVSPAS</sequence>
<protein>
    <submittedName>
        <fullName evidence="1">Uncharacterized protein</fullName>
    </submittedName>
</protein>
<name>A0A0B2V5S7_TOXCA</name>
<organism evidence="1 2">
    <name type="scientific">Toxocara canis</name>
    <name type="common">Canine roundworm</name>
    <dbReference type="NCBI Taxonomy" id="6265"/>
    <lineage>
        <taxon>Eukaryota</taxon>
        <taxon>Metazoa</taxon>
        <taxon>Ecdysozoa</taxon>
        <taxon>Nematoda</taxon>
        <taxon>Chromadorea</taxon>
        <taxon>Rhabditida</taxon>
        <taxon>Spirurina</taxon>
        <taxon>Ascaridomorpha</taxon>
        <taxon>Ascaridoidea</taxon>
        <taxon>Toxocaridae</taxon>
        <taxon>Toxocara</taxon>
    </lineage>
</organism>
<comment type="caution">
    <text evidence="1">The sequence shown here is derived from an EMBL/GenBank/DDBJ whole genome shotgun (WGS) entry which is preliminary data.</text>
</comment>
<proteinExistence type="predicted"/>
<feature type="non-terminal residue" evidence="1">
    <location>
        <position position="1"/>
    </location>
</feature>
<evidence type="ECO:0000313" key="2">
    <source>
        <dbReference type="Proteomes" id="UP000031036"/>
    </source>
</evidence>
<accession>A0A0B2V5S7</accession>
<evidence type="ECO:0000313" key="1">
    <source>
        <dbReference type="EMBL" id="KHN78766.1"/>
    </source>
</evidence>
<dbReference type="AlphaFoldDB" id="A0A0B2V5S7"/>
<gene>
    <name evidence="1" type="ORF">Tcan_00921</name>
</gene>
<dbReference type="Proteomes" id="UP000031036">
    <property type="component" value="Unassembled WGS sequence"/>
</dbReference>